<sequence>RSLEIAHEYFEEIVLNDQRVLDSKHTWDNVLKLIPDEGIRDKLDSMWQSKGSVSAIKKWEELEDALERKARHLVVIGSRDRGGRYLGTIVSEIVLQYLYPRLDENVTTHLNHLLKSPFCVHPKTGRVCTPIAPNQFESFDPFKVPTVPDLLNEINIYDQDAIEVGTGESQDMKVEEGKTGGGGARIPNYKKTSLRPYIETFEEFVKRLERNKVVKDPLSF</sequence>
<protein>
    <submittedName>
        <fullName evidence="1">P48 polypeptide of DNA primase</fullName>
    </submittedName>
</protein>
<reference evidence="1" key="1">
    <citation type="submission" date="2022-06" db="EMBL/GenBank/DDBJ databases">
        <title>Phylogenomic reconstructions and comparative analyses of Kickxellomycotina fungi.</title>
        <authorList>
            <person name="Reynolds N.K."/>
            <person name="Stajich J.E."/>
            <person name="Barry K."/>
            <person name="Grigoriev I.V."/>
            <person name="Crous P."/>
            <person name="Smith M.E."/>
        </authorList>
    </citation>
    <scope>NUCLEOTIDE SEQUENCE</scope>
    <source>
        <strain evidence="1">RSA 2271</strain>
    </source>
</reference>
<evidence type="ECO:0000313" key="1">
    <source>
        <dbReference type="EMBL" id="KAJ1675415.1"/>
    </source>
</evidence>
<dbReference type="Proteomes" id="UP001145114">
    <property type="component" value="Unassembled WGS sequence"/>
</dbReference>
<gene>
    <name evidence="1" type="primary">PRI1_1</name>
    <name evidence="1" type="ORF">EV182_001310</name>
</gene>
<feature type="non-terminal residue" evidence="1">
    <location>
        <position position="1"/>
    </location>
</feature>
<proteinExistence type="predicted"/>
<organism evidence="1 2">
    <name type="scientific">Spiromyces aspiralis</name>
    <dbReference type="NCBI Taxonomy" id="68401"/>
    <lineage>
        <taxon>Eukaryota</taxon>
        <taxon>Fungi</taxon>
        <taxon>Fungi incertae sedis</taxon>
        <taxon>Zoopagomycota</taxon>
        <taxon>Kickxellomycotina</taxon>
        <taxon>Kickxellomycetes</taxon>
        <taxon>Kickxellales</taxon>
        <taxon>Kickxellaceae</taxon>
        <taxon>Spiromyces</taxon>
    </lineage>
</organism>
<name>A0ACC1HJ54_9FUNG</name>
<evidence type="ECO:0000313" key="2">
    <source>
        <dbReference type="Proteomes" id="UP001145114"/>
    </source>
</evidence>
<comment type="caution">
    <text evidence="1">The sequence shown here is derived from an EMBL/GenBank/DDBJ whole genome shotgun (WGS) entry which is preliminary data.</text>
</comment>
<dbReference type="EMBL" id="JAMZIH010005317">
    <property type="protein sequence ID" value="KAJ1675415.1"/>
    <property type="molecule type" value="Genomic_DNA"/>
</dbReference>
<accession>A0ACC1HJ54</accession>
<keyword evidence="2" id="KW-1185">Reference proteome</keyword>